<dbReference type="Gene3D" id="3.30.565.10">
    <property type="entry name" value="Histidine kinase-like ATPase, C-terminal domain"/>
    <property type="match status" value="1"/>
</dbReference>
<evidence type="ECO:0000256" key="2">
    <source>
        <dbReference type="ARBA" id="ARBA00012438"/>
    </source>
</evidence>
<dbReference type="InterPro" id="IPR003594">
    <property type="entry name" value="HATPase_dom"/>
</dbReference>
<dbReference type="CDD" id="cd00082">
    <property type="entry name" value="HisKA"/>
    <property type="match status" value="1"/>
</dbReference>
<dbReference type="SMART" id="SM00388">
    <property type="entry name" value="HisKA"/>
    <property type="match status" value="1"/>
</dbReference>
<accession>A0ABS1J9A7</accession>
<comment type="caution">
    <text evidence="10">The sequence shown here is derived from an EMBL/GenBank/DDBJ whole genome shotgun (WGS) entry which is preliminary data.</text>
</comment>
<keyword evidence="11" id="KW-1185">Reference proteome</keyword>
<evidence type="ECO:0000259" key="9">
    <source>
        <dbReference type="PROSITE" id="PS50109"/>
    </source>
</evidence>
<dbReference type="Pfam" id="PF02518">
    <property type="entry name" value="HATPase_c"/>
    <property type="match status" value="1"/>
</dbReference>
<dbReference type="EC" id="2.7.13.3" evidence="2"/>
<dbReference type="InterPro" id="IPR005467">
    <property type="entry name" value="His_kinase_dom"/>
</dbReference>
<proteinExistence type="predicted"/>
<comment type="catalytic activity">
    <reaction evidence="1">
        <text>ATP + protein L-histidine = ADP + protein N-phospho-L-histidine.</text>
        <dbReference type="EC" id="2.7.13.3"/>
    </reaction>
</comment>
<reference evidence="10 11" key="1">
    <citation type="submission" date="2021-01" db="EMBL/GenBank/DDBJ databases">
        <title>Tumebacillus sp. strain ITR2 16S ribosomal RNA gene Genome sequencing and assembly.</title>
        <authorList>
            <person name="Kang M."/>
        </authorList>
    </citation>
    <scope>NUCLEOTIDE SEQUENCE [LARGE SCALE GENOMIC DNA]</scope>
    <source>
        <strain evidence="10 11">ITR2</strain>
    </source>
</reference>
<dbReference type="SMART" id="SM00387">
    <property type="entry name" value="HATPase_c"/>
    <property type="match status" value="1"/>
</dbReference>
<dbReference type="EMBL" id="JAEQNB010000002">
    <property type="protein sequence ID" value="MBL0386866.1"/>
    <property type="molecule type" value="Genomic_DNA"/>
</dbReference>
<keyword evidence="7" id="KW-0067">ATP-binding</keyword>
<sequence length="579" mass="67830">MAKNAFIEFEENILRVEDLMKSERFQEAIDLCIEKKRKEIFTDFKFQYTILLAELHLNIGCFERSVNFYLEAYNYVIDEQKTFRAFARSVDKNLFSFPEEMMKEFKNKLLNRIYNKDIQIAYQTAKLMSSEFPLGSFLSESGKKLINLLDSDNNFQYVVDCIKEFEQTRQRELVTILDIMILNRKRTNLTIRIDKYCVTVYERLELYYKAIKIASELINVDQDSVTIRSLFRLCRKMDNYEMVNKILLTDSSIERRNDFNILYELVYYYDKTNNAIAKKNALQKIESYTDSISILRTLKNLYLRFGTLEDVKRVDSILQEKIYKKSNKNKKQDAINDSEASVWSAIENSKRLEALANLTQGISHELGQPITNVRFMIQYYLGKKVEELDGDTIRDLFQTILLETERMGNLMNRLSPLTTTKNSNVKYSASDRIKTRVNAEKTRLMTNDINVDYILPNDVSMYGDPAMFDQIISNLLINSIHSLQISRRKSKKILIRVLEEGSKVRILFQDNGVGISPENRRKIFEPFFTTKPTGQGQGLGLFIIWNLLKYQGGSIYLDYDYTDGAMFIIELPKEAIRHE</sequence>
<dbReference type="Proteomes" id="UP000602284">
    <property type="component" value="Unassembled WGS sequence"/>
</dbReference>
<name>A0ABS1J9A7_9BACL</name>
<dbReference type="Pfam" id="PF00512">
    <property type="entry name" value="HisKA"/>
    <property type="match status" value="1"/>
</dbReference>
<keyword evidence="6 10" id="KW-0418">Kinase</keyword>
<organism evidence="10 11">
    <name type="scientific">Tumebacillus amylolyticus</name>
    <dbReference type="NCBI Taxonomy" id="2801339"/>
    <lineage>
        <taxon>Bacteria</taxon>
        <taxon>Bacillati</taxon>
        <taxon>Bacillota</taxon>
        <taxon>Bacilli</taxon>
        <taxon>Bacillales</taxon>
        <taxon>Alicyclobacillaceae</taxon>
        <taxon>Tumebacillus</taxon>
    </lineage>
</organism>
<protein>
    <recommendedName>
        <fullName evidence="2">histidine kinase</fullName>
        <ecNumber evidence="2">2.7.13.3</ecNumber>
    </recommendedName>
</protein>
<dbReference type="InterPro" id="IPR036890">
    <property type="entry name" value="HATPase_C_sf"/>
</dbReference>
<evidence type="ECO:0000256" key="5">
    <source>
        <dbReference type="ARBA" id="ARBA00022741"/>
    </source>
</evidence>
<dbReference type="InterPro" id="IPR003661">
    <property type="entry name" value="HisK_dim/P_dom"/>
</dbReference>
<dbReference type="PRINTS" id="PR00344">
    <property type="entry name" value="BCTRLSENSOR"/>
</dbReference>
<evidence type="ECO:0000313" key="10">
    <source>
        <dbReference type="EMBL" id="MBL0386866.1"/>
    </source>
</evidence>
<keyword evidence="5" id="KW-0547">Nucleotide-binding</keyword>
<dbReference type="Gene3D" id="1.10.287.130">
    <property type="match status" value="1"/>
</dbReference>
<keyword evidence="3" id="KW-0597">Phosphoprotein</keyword>
<keyword evidence="8" id="KW-0902">Two-component regulatory system</keyword>
<gene>
    <name evidence="10" type="ORF">JJB07_09395</name>
</gene>
<dbReference type="SUPFAM" id="SSF47384">
    <property type="entry name" value="Homodimeric domain of signal transducing histidine kinase"/>
    <property type="match status" value="1"/>
</dbReference>
<dbReference type="SUPFAM" id="SSF55874">
    <property type="entry name" value="ATPase domain of HSP90 chaperone/DNA topoisomerase II/histidine kinase"/>
    <property type="match status" value="1"/>
</dbReference>
<evidence type="ECO:0000256" key="1">
    <source>
        <dbReference type="ARBA" id="ARBA00000085"/>
    </source>
</evidence>
<dbReference type="PANTHER" id="PTHR43065">
    <property type="entry name" value="SENSOR HISTIDINE KINASE"/>
    <property type="match status" value="1"/>
</dbReference>
<keyword evidence="4" id="KW-0808">Transferase</keyword>
<evidence type="ECO:0000256" key="7">
    <source>
        <dbReference type="ARBA" id="ARBA00022840"/>
    </source>
</evidence>
<dbReference type="PROSITE" id="PS50109">
    <property type="entry name" value="HIS_KIN"/>
    <property type="match status" value="1"/>
</dbReference>
<dbReference type="InterPro" id="IPR004358">
    <property type="entry name" value="Sig_transdc_His_kin-like_C"/>
</dbReference>
<dbReference type="InterPro" id="IPR036097">
    <property type="entry name" value="HisK_dim/P_sf"/>
</dbReference>
<feature type="domain" description="Histidine kinase" evidence="9">
    <location>
        <begin position="361"/>
        <end position="575"/>
    </location>
</feature>
<dbReference type="RefSeq" id="WP_236587910.1">
    <property type="nucleotide sequence ID" value="NZ_JAEQNB010000002.1"/>
</dbReference>
<evidence type="ECO:0000256" key="4">
    <source>
        <dbReference type="ARBA" id="ARBA00022679"/>
    </source>
</evidence>
<evidence type="ECO:0000256" key="6">
    <source>
        <dbReference type="ARBA" id="ARBA00022777"/>
    </source>
</evidence>
<evidence type="ECO:0000256" key="3">
    <source>
        <dbReference type="ARBA" id="ARBA00022553"/>
    </source>
</evidence>
<evidence type="ECO:0000313" key="11">
    <source>
        <dbReference type="Proteomes" id="UP000602284"/>
    </source>
</evidence>
<evidence type="ECO:0000256" key="8">
    <source>
        <dbReference type="ARBA" id="ARBA00023012"/>
    </source>
</evidence>
<dbReference type="PANTHER" id="PTHR43065:SF42">
    <property type="entry name" value="TWO-COMPONENT SENSOR PPRA"/>
    <property type="match status" value="1"/>
</dbReference>
<dbReference type="GO" id="GO:0016301">
    <property type="term" value="F:kinase activity"/>
    <property type="evidence" value="ECO:0007669"/>
    <property type="project" value="UniProtKB-KW"/>
</dbReference>